<feature type="transmembrane region" description="Helical" evidence="1">
    <location>
        <begin position="7"/>
        <end position="26"/>
    </location>
</feature>
<dbReference type="EMBL" id="BLXU01000010">
    <property type="protein sequence ID" value="GFO52421.1"/>
    <property type="molecule type" value="Genomic_DNA"/>
</dbReference>
<keyword evidence="1" id="KW-0812">Transmembrane</keyword>
<evidence type="ECO:0000313" key="3">
    <source>
        <dbReference type="Proteomes" id="UP000504756"/>
    </source>
</evidence>
<proteinExistence type="predicted"/>
<sequence length="55" mass="6025">MKTNKYQIAMSTLAIIGLIITFFTGLESLGKLIIKILLVVILIVSVTGLIKDFSK</sequence>
<dbReference type="RefSeq" id="WP_255303369.1">
    <property type="nucleotide sequence ID" value="NZ_BLXU01000010.1"/>
</dbReference>
<evidence type="ECO:0000313" key="2">
    <source>
        <dbReference type="EMBL" id="GFO52421.1"/>
    </source>
</evidence>
<dbReference type="AlphaFoldDB" id="A0A6L2ZXK9"/>
<keyword evidence="1" id="KW-0472">Membrane</keyword>
<organism evidence="2 3">
    <name type="scientific">Lactococcus garvieae</name>
    <dbReference type="NCBI Taxonomy" id="1363"/>
    <lineage>
        <taxon>Bacteria</taxon>
        <taxon>Bacillati</taxon>
        <taxon>Bacillota</taxon>
        <taxon>Bacilli</taxon>
        <taxon>Lactobacillales</taxon>
        <taxon>Streptococcaceae</taxon>
        <taxon>Lactococcus</taxon>
    </lineage>
</organism>
<name>A0A6L2ZXK9_9LACT</name>
<dbReference type="Proteomes" id="UP000504756">
    <property type="component" value="Unassembled WGS sequence"/>
</dbReference>
<feature type="transmembrane region" description="Helical" evidence="1">
    <location>
        <begin position="32"/>
        <end position="50"/>
    </location>
</feature>
<evidence type="ECO:0000256" key="1">
    <source>
        <dbReference type="SAM" id="Phobius"/>
    </source>
</evidence>
<protein>
    <recommendedName>
        <fullName evidence="4">DUF1328 domain-containing protein</fullName>
    </recommendedName>
</protein>
<reference evidence="2 3" key="1">
    <citation type="submission" date="2020-06" db="EMBL/GenBank/DDBJ databases">
        <title>Draft genome sequence of Lactic acid bacteria from Okinawan-style tofu.</title>
        <authorList>
            <person name="Takara I."/>
            <person name="Ikematsu S."/>
        </authorList>
    </citation>
    <scope>NUCLEOTIDE SEQUENCE [LARGE SCALE GENOMIC DNA]</scope>
    <source>
        <strain evidence="3">lg38</strain>
    </source>
</reference>
<evidence type="ECO:0008006" key="4">
    <source>
        <dbReference type="Google" id="ProtNLM"/>
    </source>
</evidence>
<gene>
    <name evidence="2" type="ORF">ikelab_16960</name>
</gene>
<keyword evidence="1" id="KW-1133">Transmembrane helix</keyword>
<accession>A0A6L2ZXK9</accession>
<comment type="caution">
    <text evidence="2">The sequence shown here is derived from an EMBL/GenBank/DDBJ whole genome shotgun (WGS) entry which is preliminary data.</text>
</comment>